<dbReference type="InterPro" id="IPR019734">
    <property type="entry name" value="TPR_rpt"/>
</dbReference>
<dbReference type="Pfam" id="PF13432">
    <property type="entry name" value="TPR_16"/>
    <property type="match status" value="2"/>
</dbReference>
<evidence type="ECO:0000313" key="5">
    <source>
        <dbReference type="Proteomes" id="UP000440125"/>
    </source>
</evidence>
<dbReference type="Pfam" id="PF00515">
    <property type="entry name" value="TPR_1"/>
    <property type="match status" value="1"/>
</dbReference>
<dbReference type="Gene3D" id="1.25.40.10">
    <property type="entry name" value="Tetratricopeptide repeat domain"/>
    <property type="match status" value="3"/>
</dbReference>
<feature type="repeat" description="TPR" evidence="3">
    <location>
        <begin position="190"/>
        <end position="223"/>
    </location>
</feature>
<dbReference type="AlphaFoldDB" id="A0A6A9QNT7"/>
<dbReference type="PROSITE" id="PS50005">
    <property type="entry name" value="TPR"/>
    <property type="match status" value="1"/>
</dbReference>
<dbReference type="SUPFAM" id="SSF48452">
    <property type="entry name" value="TPR-like"/>
    <property type="match status" value="2"/>
</dbReference>
<dbReference type="SMART" id="SM00028">
    <property type="entry name" value="TPR"/>
    <property type="match status" value="5"/>
</dbReference>
<accession>A0A6A9QNT7</accession>
<evidence type="ECO:0000256" key="2">
    <source>
        <dbReference type="ARBA" id="ARBA00022803"/>
    </source>
</evidence>
<dbReference type="PANTHER" id="PTHR44858:SF1">
    <property type="entry name" value="UDP-N-ACETYLGLUCOSAMINE--PEPTIDE N-ACETYLGLUCOSAMINYLTRANSFERASE SPINDLY-RELATED"/>
    <property type="match status" value="1"/>
</dbReference>
<reference evidence="4 5" key="1">
    <citation type="submission" date="2019-10" db="EMBL/GenBank/DDBJ databases">
        <title>Genome Sequences from Six Type Strain Members of the Archaeal Family Sulfolobaceae: Acidianus ambivalens, Acidianus infernus, Metallosphaera prunae, Stygiolobus azoricus, Sulfolobus metallicus, and Sulfurisphaera ohwakuensis.</title>
        <authorList>
            <person name="Counts J.A."/>
            <person name="Kelly R.M."/>
        </authorList>
    </citation>
    <scope>NUCLEOTIDE SEQUENCE [LARGE SCALE GENOMIC DNA]</scope>
    <source>
        <strain evidence="4 5">DSM 3191</strain>
    </source>
</reference>
<proteinExistence type="predicted"/>
<dbReference type="InterPro" id="IPR050498">
    <property type="entry name" value="Ycf3"/>
</dbReference>
<gene>
    <name evidence="4" type="ORF">D1867_10045</name>
</gene>
<sequence length="271" mass="31514">MSQIDDIIKQYNSGNLNLALRKLEELVSKNPTKEAYELMAKILLEMGKDDEALEYFEKAGNKVEKARILLSRGMYSDALDELKDVNSTEAKIIKATIYLRKEDYKKVIEELNEINDELSSNPLYYKIKGIAEYYLGNYYDALRDLTRGIELYPLDSELYYYRALVKISLNEDKEAESDINTAINLNPYYAEAYFSKGLLKEKKGKYEEAIAYYSKSIEINPEYVEAYVRRAKSYMKSGMEKEAFEDIKVVKELKEKKENIARIDIDKENDG</sequence>
<name>A0A6A9QNT7_ACIIN</name>
<dbReference type="PROSITE" id="PS50293">
    <property type="entry name" value="TPR_REGION"/>
    <property type="match status" value="1"/>
</dbReference>
<dbReference type="PANTHER" id="PTHR44858">
    <property type="entry name" value="TETRATRICOPEPTIDE REPEAT PROTEIN 6"/>
    <property type="match status" value="1"/>
</dbReference>
<dbReference type="OrthoDB" id="115601at2157"/>
<keyword evidence="1" id="KW-0677">Repeat</keyword>
<comment type="caution">
    <text evidence="4">The sequence shown here is derived from an EMBL/GenBank/DDBJ whole genome shotgun (WGS) entry which is preliminary data.</text>
</comment>
<evidence type="ECO:0000256" key="3">
    <source>
        <dbReference type="PROSITE-ProRule" id="PRU00339"/>
    </source>
</evidence>
<dbReference type="EMBL" id="WFIY01000004">
    <property type="protein sequence ID" value="MUM65578.1"/>
    <property type="molecule type" value="Genomic_DNA"/>
</dbReference>
<organism evidence="4 5">
    <name type="scientific">Acidianus infernus</name>
    <dbReference type="NCBI Taxonomy" id="12915"/>
    <lineage>
        <taxon>Archaea</taxon>
        <taxon>Thermoproteota</taxon>
        <taxon>Thermoprotei</taxon>
        <taxon>Sulfolobales</taxon>
        <taxon>Sulfolobaceae</taxon>
        <taxon>Acidianus</taxon>
    </lineage>
</organism>
<dbReference type="InterPro" id="IPR011990">
    <property type="entry name" value="TPR-like_helical_dom_sf"/>
</dbReference>
<evidence type="ECO:0000313" key="4">
    <source>
        <dbReference type="EMBL" id="MUM65578.1"/>
    </source>
</evidence>
<keyword evidence="2 3" id="KW-0802">TPR repeat</keyword>
<dbReference type="RefSeq" id="WP_155864013.1">
    <property type="nucleotide sequence ID" value="NZ_WFIY01000004.1"/>
</dbReference>
<dbReference type="Proteomes" id="UP000440125">
    <property type="component" value="Unassembled WGS sequence"/>
</dbReference>
<keyword evidence="5" id="KW-1185">Reference proteome</keyword>
<evidence type="ECO:0000256" key="1">
    <source>
        <dbReference type="ARBA" id="ARBA00022737"/>
    </source>
</evidence>
<protein>
    <submittedName>
        <fullName evidence="4">Tetratricopeptide repeat protein</fullName>
    </submittedName>
</protein>